<keyword evidence="4" id="KW-1185">Reference proteome</keyword>
<dbReference type="PANTHER" id="PTHR37422:SF21">
    <property type="entry name" value="EXOQ-LIKE PROTEIN"/>
    <property type="match status" value="1"/>
</dbReference>
<name>A0A366ILX5_9MICO</name>
<evidence type="ECO:0000256" key="2">
    <source>
        <dbReference type="SAM" id="Phobius"/>
    </source>
</evidence>
<feature type="region of interest" description="Disordered" evidence="1">
    <location>
        <begin position="416"/>
        <end position="447"/>
    </location>
</feature>
<feature type="transmembrane region" description="Helical" evidence="2">
    <location>
        <begin position="249"/>
        <end position="268"/>
    </location>
</feature>
<evidence type="ECO:0000313" key="3">
    <source>
        <dbReference type="EMBL" id="RBP73492.1"/>
    </source>
</evidence>
<dbReference type="InterPro" id="IPR051533">
    <property type="entry name" value="WaaL-like"/>
</dbReference>
<feature type="transmembrane region" description="Helical" evidence="2">
    <location>
        <begin position="21"/>
        <end position="40"/>
    </location>
</feature>
<proteinExistence type="predicted"/>
<feature type="transmembrane region" description="Helical" evidence="2">
    <location>
        <begin position="75"/>
        <end position="94"/>
    </location>
</feature>
<dbReference type="AlphaFoldDB" id="A0A366ILX5"/>
<feature type="transmembrane region" description="Helical" evidence="2">
    <location>
        <begin position="135"/>
        <end position="154"/>
    </location>
</feature>
<reference evidence="3 4" key="1">
    <citation type="submission" date="2018-06" db="EMBL/GenBank/DDBJ databases">
        <title>Freshwater and sediment microbial communities from various areas in North America, analyzing microbe dynamics in response to fracking.</title>
        <authorList>
            <person name="Lamendella R."/>
        </authorList>
    </citation>
    <scope>NUCLEOTIDE SEQUENCE [LARGE SCALE GENOMIC DNA]</scope>
    <source>
        <strain evidence="3 4">3b_TX</strain>
    </source>
</reference>
<evidence type="ECO:0008006" key="5">
    <source>
        <dbReference type="Google" id="ProtNLM"/>
    </source>
</evidence>
<feature type="transmembrane region" description="Helical" evidence="2">
    <location>
        <begin position="227"/>
        <end position="244"/>
    </location>
</feature>
<dbReference type="EMBL" id="QNSB01000002">
    <property type="protein sequence ID" value="RBP73492.1"/>
    <property type="molecule type" value="Genomic_DNA"/>
</dbReference>
<feature type="transmembrane region" description="Helical" evidence="2">
    <location>
        <begin position="46"/>
        <end position="68"/>
    </location>
</feature>
<dbReference type="Proteomes" id="UP000253509">
    <property type="component" value="Unassembled WGS sequence"/>
</dbReference>
<evidence type="ECO:0000256" key="1">
    <source>
        <dbReference type="SAM" id="MobiDB-lite"/>
    </source>
</evidence>
<gene>
    <name evidence="3" type="ORF">DFO65_10220</name>
</gene>
<keyword evidence="2" id="KW-1133">Transmembrane helix</keyword>
<feature type="transmembrane region" description="Helical" evidence="2">
    <location>
        <begin position="387"/>
        <end position="410"/>
    </location>
</feature>
<evidence type="ECO:0000313" key="4">
    <source>
        <dbReference type="Proteomes" id="UP000253509"/>
    </source>
</evidence>
<feature type="transmembrane region" description="Helical" evidence="2">
    <location>
        <begin position="182"/>
        <end position="198"/>
    </location>
</feature>
<feature type="transmembrane region" description="Helical" evidence="2">
    <location>
        <begin position="333"/>
        <end position="353"/>
    </location>
</feature>
<sequence length="462" mass="49583">MRAEAAPTPLDARRGQRGIGITLLLLIAASIVPVAAVHTLAAPVPFTAAVVAGYAVQLAILVLMALHWRIQPRDPWLGIALVYGILQALTLFSVCLRFGDYDPMDLVGAIAGMICIIAYAGLAQSLRPSERELNTFLVGFLWLTLVAIVVNVVLNGTDIPQILGSGSSYQFDFSSFFANRNQFGYFLFLGLVAHVLHLHGRRLRVHNITLFALQIASLLLTMSRGSIAASLIFLTAFAVLRFRVRARYLLLLLGAGLASAVLVIRTGAGDVLRDLLLRPDAALAGRDVIWSLGLDIWRENGILLGGGGFRGVAIAQARGMEPSEFHSFFVETFVRGGLLELVLLLGIVALVWVRLARSPLDRGRRHVLCASSAGVAGLSLVESVSLFSAGLVGTIFTIFVISLPLLYAGLPPAPEGERRTPGSAGSPVTRSAGRPARRRRRSPGVPDAEVCRPIAVAREIVR</sequence>
<accession>A0A366ILX5</accession>
<feature type="transmembrane region" description="Helical" evidence="2">
    <location>
        <begin position="106"/>
        <end position="123"/>
    </location>
</feature>
<comment type="caution">
    <text evidence="3">The sequence shown here is derived from an EMBL/GenBank/DDBJ whole genome shotgun (WGS) entry which is preliminary data.</text>
</comment>
<protein>
    <recommendedName>
        <fullName evidence="5">O-antigen ligase</fullName>
    </recommendedName>
</protein>
<keyword evidence="2" id="KW-0812">Transmembrane</keyword>
<dbReference type="RefSeq" id="WP_113902899.1">
    <property type="nucleotide sequence ID" value="NZ_QNSB01000002.1"/>
</dbReference>
<organism evidence="3 4">
    <name type="scientific">Brevibacterium celere</name>
    <dbReference type="NCBI Taxonomy" id="225845"/>
    <lineage>
        <taxon>Bacteria</taxon>
        <taxon>Bacillati</taxon>
        <taxon>Actinomycetota</taxon>
        <taxon>Actinomycetes</taxon>
        <taxon>Micrococcales</taxon>
        <taxon>Brevibacteriaceae</taxon>
        <taxon>Brevibacterium</taxon>
    </lineage>
</organism>
<dbReference type="PANTHER" id="PTHR37422">
    <property type="entry name" value="TEICHURONIC ACID BIOSYNTHESIS PROTEIN TUAE"/>
    <property type="match status" value="1"/>
</dbReference>
<keyword evidence="2" id="KW-0472">Membrane</keyword>